<organism evidence="1 2">
    <name type="scientific">Nocardioides baekrokdamisoli</name>
    <dbReference type="NCBI Taxonomy" id="1804624"/>
    <lineage>
        <taxon>Bacteria</taxon>
        <taxon>Bacillati</taxon>
        <taxon>Actinomycetota</taxon>
        <taxon>Actinomycetes</taxon>
        <taxon>Propionibacteriales</taxon>
        <taxon>Nocardioidaceae</taxon>
        <taxon>Nocardioides</taxon>
    </lineage>
</organism>
<reference evidence="1 2" key="1">
    <citation type="submission" date="2018-11" db="EMBL/GenBank/DDBJ databases">
        <title>Complete genome sequence of Nocardioides baekrokdamisoli strain KCTC 39748.</title>
        <authorList>
            <person name="Kang S.W."/>
            <person name="Lee K.C."/>
            <person name="Kim K.K."/>
            <person name="Kim J.S."/>
            <person name="Kim D.S."/>
            <person name="Ko S.H."/>
            <person name="Yang S.H."/>
            <person name="Shin Y.K."/>
            <person name="Lee J.S."/>
        </authorList>
    </citation>
    <scope>NUCLEOTIDE SEQUENCE [LARGE SCALE GENOMIC DNA]</scope>
    <source>
        <strain evidence="1 2">KCTC 39748</strain>
    </source>
</reference>
<proteinExistence type="predicted"/>
<keyword evidence="2" id="KW-1185">Reference proteome</keyword>
<dbReference type="InterPro" id="IPR019639">
    <property type="entry name" value="DUF2505"/>
</dbReference>
<evidence type="ECO:0008006" key="3">
    <source>
        <dbReference type="Google" id="ProtNLM"/>
    </source>
</evidence>
<protein>
    <recommendedName>
        <fullName evidence="3">DUF2505 domain-containing protein</fullName>
    </recommendedName>
</protein>
<dbReference type="Proteomes" id="UP000271573">
    <property type="component" value="Chromosome"/>
</dbReference>
<evidence type="ECO:0000313" key="2">
    <source>
        <dbReference type="Proteomes" id="UP000271573"/>
    </source>
</evidence>
<accession>A0A3G9IED5</accession>
<dbReference type="Pfam" id="PF10698">
    <property type="entry name" value="DUF2505"/>
    <property type="match status" value="1"/>
</dbReference>
<dbReference type="RefSeq" id="WP_125567308.1">
    <property type="nucleotide sequence ID" value="NZ_AP019307.1"/>
</dbReference>
<dbReference type="OrthoDB" id="3266819at2"/>
<dbReference type="KEGG" id="nbe:Back2_09930"/>
<dbReference type="AlphaFoldDB" id="A0A3G9IED5"/>
<name>A0A3G9IED5_9ACTN</name>
<sequence length="155" mass="16698">MAKTMTLEFEYAAAEATVLGLLKDPAFRESVCEAQHATSHTVAVEGDVVEIRYTQPVRGLPAFATKFVGDSVEIHQREVWSGQRATFELSLPGKPGDITGTRTLSTQGSGSREVFSVIAKVSVPLVGGKLEDLILQIFKKGAEREHRTALAELGG</sequence>
<dbReference type="EMBL" id="AP019307">
    <property type="protein sequence ID" value="BBH16706.1"/>
    <property type="molecule type" value="Genomic_DNA"/>
</dbReference>
<gene>
    <name evidence="1" type="ORF">Back2_09930</name>
</gene>
<evidence type="ECO:0000313" key="1">
    <source>
        <dbReference type="EMBL" id="BBH16706.1"/>
    </source>
</evidence>